<dbReference type="PANTHER" id="PTHR47016:SF5">
    <property type="entry name" value="CLP DOMAIN SUPERFAMILY PROTEIN"/>
    <property type="match status" value="1"/>
</dbReference>
<comment type="caution">
    <text evidence="6">The sequence shown here is derived from an EMBL/GenBank/DDBJ whole genome shotgun (WGS) entry which is preliminary data.</text>
</comment>
<reference evidence="6" key="1">
    <citation type="journal article" date="2014" name="Int. J. Syst. Evol. Microbiol.">
        <title>Complete genome sequence of Corynebacterium casei LMG S-19264T (=DSM 44701T), isolated from a smear-ripened cheese.</title>
        <authorList>
            <consortium name="US DOE Joint Genome Institute (JGI-PGF)"/>
            <person name="Walter F."/>
            <person name="Albersmeier A."/>
            <person name="Kalinowski J."/>
            <person name="Ruckert C."/>
        </authorList>
    </citation>
    <scope>NUCLEOTIDE SEQUENCE</scope>
    <source>
        <strain evidence="6">VKM Ac-1321</strain>
    </source>
</reference>
<evidence type="ECO:0000313" key="7">
    <source>
        <dbReference type="Proteomes" id="UP001143480"/>
    </source>
</evidence>
<gene>
    <name evidence="6" type="ORF">GCM10017581_080620</name>
</gene>
<evidence type="ECO:0000256" key="2">
    <source>
        <dbReference type="SAM" id="MobiDB-lite"/>
    </source>
</evidence>
<dbReference type="InterPro" id="IPR007111">
    <property type="entry name" value="NACHT_NTPase"/>
</dbReference>
<sequence length="898" mass="97519">MLRWGRWRSRRGLLFLAALLAASPIYFAPLGDWMAADPLPGQAWMRHNLILASSLAVLALAGGVFAADRIRPAVALRRPAIARTYRNTEPKLADLRAEMQRLWIDGVLARSLERIVPIELNFAERAHALASPLRSVTGRALPAGATIGQLFETTGVGRRMLVIGQPGAGKTTQLLHLAETLLAACDESTVAPVPVILPLSAGRWPDDPRVRPETDHDRRSLEEARAEQVLLRALDWMAGEIAARYYVPRKQAFSWLIAANSPLVLMLDGLDEVREEDRANCAALLGRLRSEYSFGMVVSCRTTEYFELGRRLPFGLAVEILPLTPAGVDAYLIAAGPELQSLRQYCRRDRSLARLFQNPLTLAIGVLTYRGRSPDAGLLQGTPQQRLDYLWSQYIEAMLYRQRDTTELGAGDRRFPPKKAHRWLMTLATGMTQAGRSEFRPEMIDLGWLPAQLRRLLLAAIAVTWVALTGFGLVYATTTIAVRYGTGLAVFFDVVAAAALVIYLVVRFGTADLALRWRFEPFRIVRGVWYGFLAGIGLGVAIGIWAGPAGIAAGIIPCTLLGLVIGVAASAVPEPGGREDDGDKPGARSAAWQTLKVQLGVAAVLAAIPILTQIVTLLFISSSDFAQRAVLLSTGPSIGAVWAAVTTNMSPWLANRLAGFWAVVFGLLPRRLSRFLRHADERIIMRPAGTSYQFLHLTLQEHLAHGPRLRHRPPVTPSRPPAGSPVSDRTTTAGRPNRASADGPSTVELYTGVTGRIVALAEDEALAFAHPRVGSEHLLLGILHEDGASADALVALGASLPAVRQALEDLKGYGRQAPPGPPPLTPRAKKVLRAAEPEAVLLDDADIGPDHILLALLREGDGIAVQVLRTLGLDATRVRDEVMFVRRATAHRPDDTPA</sequence>
<dbReference type="InterPro" id="IPR044217">
    <property type="entry name" value="CLPT1/2"/>
</dbReference>
<feature type="region of interest" description="Disordered" evidence="2">
    <location>
        <begin position="706"/>
        <end position="746"/>
    </location>
</feature>
<accession>A0A9W6NRE1</accession>
<keyword evidence="1" id="KW-0677">Repeat</keyword>
<keyword evidence="3" id="KW-0812">Transmembrane</keyword>
<reference evidence="6" key="2">
    <citation type="submission" date="2023-01" db="EMBL/GenBank/DDBJ databases">
        <authorList>
            <person name="Sun Q."/>
            <person name="Evtushenko L."/>
        </authorList>
    </citation>
    <scope>NUCLEOTIDE SEQUENCE</scope>
    <source>
        <strain evidence="6">VKM Ac-1321</strain>
    </source>
</reference>
<feature type="compositionally biased region" description="Pro residues" evidence="2">
    <location>
        <begin position="714"/>
        <end position="723"/>
    </location>
</feature>
<evidence type="ECO:0000256" key="1">
    <source>
        <dbReference type="PROSITE-ProRule" id="PRU01251"/>
    </source>
</evidence>
<feature type="transmembrane region" description="Helical" evidence="3">
    <location>
        <begin position="551"/>
        <end position="572"/>
    </location>
</feature>
<evidence type="ECO:0000256" key="3">
    <source>
        <dbReference type="SAM" id="Phobius"/>
    </source>
</evidence>
<feature type="domain" description="NACHT" evidence="4">
    <location>
        <begin position="158"/>
        <end position="288"/>
    </location>
</feature>
<keyword evidence="3" id="KW-0472">Membrane</keyword>
<evidence type="ECO:0000259" key="5">
    <source>
        <dbReference type="PROSITE" id="PS51903"/>
    </source>
</evidence>
<organism evidence="6 7">
    <name type="scientific">Dactylosporangium matsuzakiense</name>
    <dbReference type="NCBI Taxonomy" id="53360"/>
    <lineage>
        <taxon>Bacteria</taxon>
        <taxon>Bacillati</taxon>
        <taxon>Actinomycetota</taxon>
        <taxon>Actinomycetes</taxon>
        <taxon>Micromonosporales</taxon>
        <taxon>Micromonosporaceae</taxon>
        <taxon>Dactylosporangium</taxon>
    </lineage>
</organism>
<dbReference type="Pfam" id="PF05729">
    <property type="entry name" value="NACHT"/>
    <property type="match status" value="1"/>
</dbReference>
<feature type="transmembrane region" description="Helical" evidence="3">
    <location>
        <begin position="43"/>
        <end position="67"/>
    </location>
</feature>
<dbReference type="PROSITE" id="PS50837">
    <property type="entry name" value="NACHT"/>
    <property type="match status" value="1"/>
</dbReference>
<dbReference type="InterPro" id="IPR004176">
    <property type="entry name" value="Clp_R_N"/>
</dbReference>
<dbReference type="Pfam" id="PF02861">
    <property type="entry name" value="Clp_N"/>
    <property type="match status" value="1"/>
</dbReference>
<evidence type="ECO:0000313" key="6">
    <source>
        <dbReference type="EMBL" id="GLL06313.1"/>
    </source>
</evidence>
<dbReference type="InterPro" id="IPR027417">
    <property type="entry name" value="P-loop_NTPase"/>
</dbReference>
<name>A0A9W6NRE1_9ACTN</name>
<dbReference type="PROSITE" id="PS51903">
    <property type="entry name" value="CLP_R"/>
    <property type="match status" value="1"/>
</dbReference>
<proteinExistence type="predicted"/>
<feature type="transmembrane region" description="Helical" evidence="3">
    <location>
        <begin position="640"/>
        <end position="668"/>
    </location>
</feature>
<dbReference type="Proteomes" id="UP001143480">
    <property type="component" value="Unassembled WGS sequence"/>
</dbReference>
<dbReference type="Gene3D" id="1.10.1780.10">
    <property type="entry name" value="Clp, N-terminal domain"/>
    <property type="match status" value="1"/>
</dbReference>
<feature type="transmembrane region" description="Helical" evidence="3">
    <location>
        <begin position="597"/>
        <end position="620"/>
    </location>
</feature>
<protein>
    <recommendedName>
        <fullName evidence="8">Clp R domain-containing protein</fullName>
    </recommendedName>
</protein>
<dbReference type="InterPro" id="IPR036628">
    <property type="entry name" value="Clp_N_dom_sf"/>
</dbReference>
<dbReference type="RefSeq" id="WP_261961228.1">
    <property type="nucleotide sequence ID" value="NZ_BAAAXA010000001.1"/>
</dbReference>
<evidence type="ECO:0008006" key="8">
    <source>
        <dbReference type="Google" id="ProtNLM"/>
    </source>
</evidence>
<dbReference type="SUPFAM" id="SSF52540">
    <property type="entry name" value="P-loop containing nucleoside triphosphate hydrolases"/>
    <property type="match status" value="1"/>
</dbReference>
<feature type="transmembrane region" description="Helical" evidence="3">
    <location>
        <begin position="527"/>
        <end position="545"/>
    </location>
</feature>
<feature type="domain" description="Clp R" evidence="5">
    <location>
        <begin position="747"/>
        <end position="888"/>
    </location>
</feature>
<dbReference type="EMBL" id="BSFP01000071">
    <property type="protein sequence ID" value="GLL06313.1"/>
    <property type="molecule type" value="Genomic_DNA"/>
</dbReference>
<dbReference type="PANTHER" id="PTHR47016">
    <property type="entry name" value="ATP-DEPENDENT CLP PROTEASE ATP-BINDING SUBUNIT CLPT1, CHLOROPLASTIC"/>
    <property type="match status" value="1"/>
</dbReference>
<keyword evidence="3" id="KW-1133">Transmembrane helix</keyword>
<keyword evidence="7" id="KW-1185">Reference proteome</keyword>
<feature type="transmembrane region" description="Helical" evidence="3">
    <location>
        <begin position="456"/>
        <end position="476"/>
    </location>
</feature>
<dbReference type="AlphaFoldDB" id="A0A9W6NRE1"/>
<feature type="transmembrane region" description="Helical" evidence="3">
    <location>
        <begin position="488"/>
        <end position="506"/>
    </location>
</feature>
<evidence type="ECO:0000259" key="4">
    <source>
        <dbReference type="PROSITE" id="PS50837"/>
    </source>
</evidence>
<dbReference type="SUPFAM" id="SSF81923">
    <property type="entry name" value="Double Clp-N motif"/>
    <property type="match status" value="1"/>
</dbReference>
<dbReference type="Gene3D" id="3.40.50.300">
    <property type="entry name" value="P-loop containing nucleotide triphosphate hydrolases"/>
    <property type="match status" value="1"/>
</dbReference>